<comment type="caution">
    <text evidence="1">The sequence shown here is derived from an EMBL/GenBank/DDBJ whole genome shotgun (WGS) entry which is preliminary data.</text>
</comment>
<evidence type="ECO:0000313" key="2">
    <source>
        <dbReference type="Proteomes" id="UP001557484"/>
    </source>
</evidence>
<dbReference type="EMBL" id="JBFRYB010000001">
    <property type="protein sequence ID" value="MEX1664209.1"/>
    <property type="molecule type" value="Genomic_DNA"/>
</dbReference>
<name>A0ABV3TTV7_9GAMM</name>
<dbReference type="Proteomes" id="UP001557484">
    <property type="component" value="Unassembled WGS sequence"/>
</dbReference>
<proteinExistence type="predicted"/>
<keyword evidence="2" id="KW-1185">Reference proteome</keyword>
<gene>
    <name evidence="1" type="ORF">AB4875_01850</name>
</gene>
<protein>
    <submittedName>
        <fullName evidence="1">Uncharacterized protein</fullName>
    </submittedName>
</protein>
<sequence>MTEFEYPEESEGFKEIDRFYSESRSTIAIVGKKPDGTFTYALYQWDLTDAEYVGGGYWSCCDLGGMYGEYNSAQKEAKQAISCHK</sequence>
<accession>A0ABV3TTV7</accession>
<reference evidence="1 2" key="1">
    <citation type="journal article" date="2011" name="Int. J. Syst. Evol. Microbiol.">
        <title>Zhongshania antarctica gen. nov., sp. nov. and Zhongshania guokunii sp. nov., gammaproteobacteria respectively isolated from coastal attached (fast) ice and surface seawater of the Antarctic.</title>
        <authorList>
            <person name="Li H.J."/>
            <person name="Zhang X.Y."/>
            <person name="Chen C.X."/>
            <person name="Zhang Y.J."/>
            <person name="Gao Z.M."/>
            <person name="Yu Y."/>
            <person name="Chen X.L."/>
            <person name="Chen B."/>
            <person name="Zhang Y.Z."/>
        </authorList>
    </citation>
    <scope>NUCLEOTIDE SEQUENCE [LARGE SCALE GENOMIC DNA]</scope>
    <source>
        <strain evidence="1 2">R06B22</strain>
    </source>
</reference>
<dbReference type="RefSeq" id="WP_368374334.1">
    <property type="nucleotide sequence ID" value="NZ_JBFRYB010000001.1"/>
</dbReference>
<evidence type="ECO:0000313" key="1">
    <source>
        <dbReference type="EMBL" id="MEX1664209.1"/>
    </source>
</evidence>
<organism evidence="1 2">
    <name type="scientific">Zhongshania arctica</name>
    <dbReference type="NCBI Taxonomy" id="3238302"/>
    <lineage>
        <taxon>Bacteria</taxon>
        <taxon>Pseudomonadati</taxon>
        <taxon>Pseudomonadota</taxon>
        <taxon>Gammaproteobacteria</taxon>
        <taxon>Cellvibrionales</taxon>
        <taxon>Spongiibacteraceae</taxon>
        <taxon>Zhongshania</taxon>
    </lineage>
</organism>